<dbReference type="SUPFAM" id="SSF52172">
    <property type="entry name" value="CheY-like"/>
    <property type="match status" value="1"/>
</dbReference>
<accession>A0A849I193</accession>
<name>A0A849I193_9HYPH</name>
<evidence type="ECO:0000313" key="3">
    <source>
        <dbReference type="EMBL" id="NNM71334.1"/>
    </source>
</evidence>
<dbReference type="AlphaFoldDB" id="A0A849I193"/>
<evidence type="ECO:0000259" key="2">
    <source>
        <dbReference type="PROSITE" id="PS50110"/>
    </source>
</evidence>
<proteinExistence type="predicted"/>
<dbReference type="Proteomes" id="UP000564885">
    <property type="component" value="Unassembled WGS sequence"/>
</dbReference>
<dbReference type="PROSITE" id="PS50110">
    <property type="entry name" value="RESPONSE_REGULATORY"/>
    <property type="match status" value="1"/>
</dbReference>
<reference evidence="3 4" key="1">
    <citation type="submission" date="2020-04" db="EMBL/GenBank/DDBJ databases">
        <title>Enterovirga sp. isolate from soil.</title>
        <authorList>
            <person name="Chea S."/>
            <person name="Kim D.-U."/>
        </authorList>
    </citation>
    <scope>NUCLEOTIDE SEQUENCE [LARGE SCALE GENOMIC DNA]</scope>
    <source>
        <strain evidence="3 4">DB1703</strain>
    </source>
</reference>
<gene>
    <name evidence="3" type="ORF">HJG44_02855</name>
</gene>
<feature type="modified residue" description="4-aspartylphosphate" evidence="1">
    <location>
        <position position="93"/>
    </location>
</feature>
<dbReference type="InterPro" id="IPR001789">
    <property type="entry name" value="Sig_transdc_resp-reg_receiver"/>
</dbReference>
<organism evidence="3 4">
    <name type="scientific">Enterovirga aerilata</name>
    <dbReference type="NCBI Taxonomy" id="2730920"/>
    <lineage>
        <taxon>Bacteria</taxon>
        <taxon>Pseudomonadati</taxon>
        <taxon>Pseudomonadota</taxon>
        <taxon>Alphaproteobacteria</taxon>
        <taxon>Hyphomicrobiales</taxon>
        <taxon>Methylobacteriaceae</taxon>
        <taxon>Enterovirga</taxon>
    </lineage>
</organism>
<sequence>MFAGLLQDFYEDLLEQGVPDEMAALVRQIPDGGAPARGSRRIALVAEPDPDLRALAAALLEETELAVIECTSAEAALAILQRNGEHVAFLFADETLAGPRDGLDLARSAATLWPQVHVVVTTSSSGRDGQEPLPEGIRALRKPWRGLDVLLAAERAVAASKIPG</sequence>
<keyword evidence="4" id="KW-1185">Reference proteome</keyword>
<evidence type="ECO:0000313" key="4">
    <source>
        <dbReference type="Proteomes" id="UP000564885"/>
    </source>
</evidence>
<protein>
    <submittedName>
        <fullName evidence="3">Response regulator</fullName>
    </submittedName>
</protein>
<evidence type="ECO:0000256" key="1">
    <source>
        <dbReference type="PROSITE-ProRule" id="PRU00169"/>
    </source>
</evidence>
<keyword evidence="1" id="KW-0597">Phosphoprotein</keyword>
<dbReference type="InterPro" id="IPR011006">
    <property type="entry name" value="CheY-like_superfamily"/>
</dbReference>
<dbReference type="EMBL" id="JABEPP010000001">
    <property type="protein sequence ID" value="NNM71334.1"/>
    <property type="molecule type" value="Genomic_DNA"/>
</dbReference>
<dbReference type="Gene3D" id="3.40.50.2300">
    <property type="match status" value="1"/>
</dbReference>
<dbReference type="SMART" id="SM00448">
    <property type="entry name" value="REC"/>
    <property type="match status" value="1"/>
</dbReference>
<dbReference type="GO" id="GO:0000160">
    <property type="term" value="P:phosphorelay signal transduction system"/>
    <property type="evidence" value="ECO:0007669"/>
    <property type="project" value="InterPro"/>
</dbReference>
<comment type="caution">
    <text evidence="3">The sequence shown here is derived from an EMBL/GenBank/DDBJ whole genome shotgun (WGS) entry which is preliminary data.</text>
</comment>
<feature type="domain" description="Response regulatory" evidence="2">
    <location>
        <begin position="42"/>
        <end position="157"/>
    </location>
</feature>